<dbReference type="EMBL" id="JBHTKH010000009">
    <property type="protein sequence ID" value="MFD1055437.1"/>
    <property type="molecule type" value="Genomic_DNA"/>
</dbReference>
<dbReference type="RefSeq" id="WP_386053474.1">
    <property type="nucleotide sequence ID" value="NZ_JBHTKH010000009.1"/>
</dbReference>
<gene>
    <name evidence="1" type="ORF">ACFQ2V_14070</name>
</gene>
<comment type="caution">
    <text evidence="1">The sequence shown here is derived from an EMBL/GenBank/DDBJ whole genome shotgun (WGS) entry which is preliminary data.</text>
</comment>
<dbReference type="Proteomes" id="UP001597046">
    <property type="component" value="Unassembled WGS sequence"/>
</dbReference>
<evidence type="ECO:0000313" key="2">
    <source>
        <dbReference type="Proteomes" id="UP001597046"/>
    </source>
</evidence>
<organism evidence="1 2">
    <name type="scientific">Terrabacter terrigena</name>
    <dbReference type="NCBI Taxonomy" id="574718"/>
    <lineage>
        <taxon>Bacteria</taxon>
        <taxon>Bacillati</taxon>
        <taxon>Actinomycetota</taxon>
        <taxon>Actinomycetes</taxon>
        <taxon>Micrococcales</taxon>
        <taxon>Intrasporangiaceae</taxon>
        <taxon>Terrabacter</taxon>
    </lineage>
</organism>
<proteinExistence type="predicted"/>
<protein>
    <recommendedName>
        <fullName evidence="3">Phage gp6-like head-tail connector protein</fullName>
    </recommendedName>
</protein>
<sequence>MSLSIDATTTAIVTLPEVLRQANVPADADGRQLAELDMMREAAQEVVEGIVGPVLWRTVTDTVQAYGGLAVLGTRPVVSITSVTDSNSTAVTFTTTGTAGVLTGLGRWLSGRNLTVSYVAGRTSCPTAIRLATLIIAVHLWQTQLGNTPAAGALPVEQPLDGTQIIAGYAIPNRAIELLAPYRLPAGIA</sequence>
<accession>A0ABW3MYW8</accession>
<reference evidence="2" key="1">
    <citation type="journal article" date="2019" name="Int. J. Syst. Evol. Microbiol.">
        <title>The Global Catalogue of Microorganisms (GCM) 10K type strain sequencing project: providing services to taxonomists for standard genome sequencing and annotation.</title>
        <authorList>
            <consortium name="The Broad Institute Genomics Platform"/>
            <consortium name="The Broad Institute Genome Sequencing Center for Infectious Disease"/>
            <person name="Wu L."/>
            <person name="Ma J."/>
        </authorList>
    </citation>
    <scope>NUCLEOTIDE SEQUENCE [LARGE SCALE GENOMIC DNA]</scope>
    <source>
        <strain evidence="2">CCUG 57508</strain>
    </source>
</reference>
<evidence type="ECO:0008006" key="3">
    <source>
        <dbReference type="Google" id="ProtNLM"/>
    </source>
</evidence>
<keyword evidence="2" id="KW-1185">Reference proteome</keyword>
<evidence type="ECO:0000313" key="1">
    <source>
        <dbReference type="EMBL" id="MFD1055437.1"/>
    </source>
</evidence>
<name>A0ABW3MYW8_9MICO</name>